<dbReference type="AlphaFoldDB" id="A0A7D6ZUU4"/>
<evidence type="ECO:0000313" key="2">
    <source>
        <dbReference type="EMBL" id="QLY34525.1"/>
    </source>
</evidence>
<evidence type="ECO:0000313" key="3">
    <source>
        <dbReference type="Proteomes" id="UP000515512"/>
    </source>
</evidence>
<dbReference type="EMBL" id="CP059399">
    <property type="protein sequence ID" value="QLY34525.1"/>
    <property type="molecule type" value="Genomic_DNA"/>
</dbReference>
<reference evidence="2 3" key="1">
    <citation type="submission" date="2020-07" db="EMBL/GenBank/DDBJ databases">
        <authorList>
            <person name="Zhuang K."/>
            <person name="Ran Y."/>
        </authorList>
    </citation>
    <scope>NUCLEOTIDE SEQUENCE [LARGE SCALE GENOMIC DNA]</scope>
    <source>
        <strain evidence="2 3">WCH-YHL-001</strain>
    </source>
</reference>
<protein>
    <submittedName>
        <fullName evidence="2">NERD domain-containing protein</fullName>
    </submittedName>
</protein>
<keyword evidence="1" id="KW-1133">Transmembrane helix</keyword>
<keyword evidence="3" id="KW-1185">Reference proteome</keyword>
<feature type="transmembrane region" description="Helical" evidence="1">
    <location>
        <begin position="273"/>
        <end position="297"/>
    </location>
</feature>
<proteinExistence type="predicted"/>
<organism evidence="2 3">
    <name type="scientific">Nocardia huaxiensis</name>
    <dbReference type="NCBI Taxonomy" id="2755382"/>
    <lineage>
        <taxon>Bacteria</taxon>
        <taxon>Bacillati</taxon>
        <taxon>Actinomycetota</taxon>
        <taxon>Actinomycetes</taxon>
        <taxon>Mycobacteriales</taxon>
        <taxon>Nocardiaceae</taxon>
        <taxon>Nocardia</taxon>
    </lineage>
</organism>
<dbReference type="KEGG" id="nhu:H0264_19955"/>
<evidence type="ECO:0000256" key="1">
    <source>
        <dbReference type="SAM" id="Phobius"/>
    </source>
</evidence>
<keyword evidence="1" id="KW-0472">Membrane</keyword>
<keyword evidence="1" id="KW-0812">Transmembrane</keyword>
<accession>A0A7D6ZUU4</accession>
<name>A0A7D6ZUU4_9NOCA</name>
<gene>
    <name evidence="2" type="ORF">H0264_19955</name>
</gene>
<dbReference type="Proteomes" id="UP000515512">
    <property type="component" value="Chromosome"/>
</dbReference>
<sequence length="300" mass="33593">MLVRVQNPAGTHAEKVLIDWLRTWKGSADPHGVATVNCSVFHGDKLHSFDAVVWTPTSCVVVEAEALVERLDGELEVPLNGPWRVGDKLISFEGGDRRTPLDKSREHTYAMQDWLAHRGLGQRVVHGVVLVVPPPNSRIQVRQMWSDPSFEVCLGDDPRRLREYFDTLSSRGRPQWSANDVAFAFRGMNLLPYLPAPGDLLNEGFLGPVDITLWHGGPQQAQAEAWAEEQARLEEEAALAARPMHFNTPWFAPSKLYPREHGDVSFGRGFMRVMLTIGMLIAALWVIWFVIAAAIQYGPL</sequence>